<dbReference type="PROSITE" id="PS51007">
    <property type="entry name" value="CYTC"/>
    <property type="match status" value="1"/>
</dbReference>
<accession>A0ABT4RJP7</accession>
<feature type="transmembrane region" description="Helical" evidence="5">
    <location>
        <begin position="64"/>
        <end position="85"/>
    </location>
</feature>
<reference evidence="7" key="1">
    <citation type="submission" date="2022-10" db="EMBL/GenBank/DDBJ databases">
        <title>The WGS of Solirubrobacter sp. CPCC 204708.</title>
        <authorList>
            <person name="Jiang Z."/>
        </authorList>
    </citation>
    <scope>NUCLEOTIDE SEQUENCE</scope>
    <source>
        <strain evidence="7">CPCC 204708</strain>
    </source>
</reference>
<dbReference type="InterPro" id="IPR036909">
    <property type="entry name" value="Cyt_c-like_dom_sf"/>
</dbReference>
<dbReference type="Gene3D" id="1.10.760.10">
    <property type="entry name" value="Cytochrome c-like domain"/>
    <property type="match status" value="1"/>
</dbReference>
<evidence type="ECO:0000256" key="3">
    <source>
        <dbReference type="ARBA" id="ARBA00023004"/>
    </source>
</evidence>
<keyword evidence="5" id="KW-1133">Transmembrane helix</keyword>
<dbReference type="EMBL" id="JAPCID010000018">
    <property type="protein sequence ID" value="MDA0138737.1"/>
    <property type="molecule type" value="Genomic_DNA"/>
</dbReference>
<evidence type="ECO:0000256" key="2">
    <source>
        <dbReference type="ARBA" id="ARBA00022723"/>
    </source>
</evidence>
<feature type="transmembrane region" description="Helical" evidence="5">
    <location>
        <begin position="22"/>
        <end position="43"/>
    </location>
</feature>
<dbReference type="Pfam" id="PF13442">
    <property type="entry name" value="Cytochrome_CBB3"/>
    <property type="match status" value="1"/>
</dbReference>
<evidence type="ECO:0000259" key="6">
    <source>
        <dbReference type="PROSITE" id="PS51007"/>
    </source>
</evidence>
<protein>
    <submittedName>
        <fullName evidence="7">Cytochrome c</fullName>
    </submittedName>
</protein>
<comment type="caution">
    <text evidence="7">The sequence shown here is derived from an EMBL/GenBank/DDBJ whole genome shotgun (WGS) entry which is preliminary data.</text>
</comment>
<sequence length="190" mass="19957">MGAVGGEEAASRSAERVHCTPVGTLFFVLVFVALGLITLVIAMSRGRGGLAGLMHSQTRGSRRFATFLFFVALLVLGAAVPAWVISEEVNRDDIPSAQVSGLTEDEKRGHELFGTRCSMCHTLKAANAVAKVGPNLDEMRPNEALTLDAILKGRSQGNGQMPAQLFTGKDAEDVAKFVAKSVGAETPSGG</sequence>
<evidence type="ECO:0000313" key="7">
    <source>
        <dbReference type="EMBL" id="MDA0138737.1"/>
    </source>
</evidence>
<dbReference type="SUPFAM" id="SSF46626">
    <property type="entry name" value="Cytochrome c"/>
    <property type="match status" value="1"/>
</dbReference>
<keyword evidence="3 4" id="KW-0408">Iron</keyword>
<keyword evidence="2 4" id="KW-0479">Metal-binding</keyword>
<evidence type="ECO:0000256" key="1">
    <source>
        <dbReference type="ARBA" id="ARBA00022617"/>
    </source>
</evidence>
<keyword evidence="1 4" id="KW-0349">Heme</keyword>
<organism evidence="7 8">
    <name type="scientific">Solirubrobacter deserti</name>
    <dbReference type="NCBI Taxonomy" id="2282478"/>
    <lineage>
        <taxon>Bacteria</taxon>
        <taxon>Bacillati</taxon>
        <taxon>Actinomycetota</taxon>
        <taxon>Thermoleophilia</taxon>
        <taxon>Solirubrobacterales</taxon>
        <taxon>Solirubrobacteraceae</taxon>
        <taxon>Solirubrobacter</taxon>
    </lineage>
</organism>
<name>A0ABT4RJP7_9ACTN</name>
<dbReference type="Proteomes" id="UP001147700">
    <property type="component" value="Unassembled WGS sequence"/>
</dbReference>
<dbReference type="InterPro" id="IPR009056">
    <property type="entry name" value="Cyt_c-like_dom"/>
</dbReference>
<gene>
    <name evidence="7" type="ORF">OJ962_14640</name>
</gene>
<evidence type="ECO:0000256" key="4">
    <source>
        <dbReference type="PROSITE-ProRule" id="PRU00433"/>
    </source>
</evidence>
<evidence type="ECO:0000313" key="8">
    <source>
        <dbReference type="Proteomes" id="UP001147700"/>
    </source>
</evidence>
<keyword evidence="5" id="KW-0472">Membrane</keyword>
<keyword evidence="5" id="KW-0812">Transmembrane</keyword>
<keyword evidence="8" id="KW-1185">Reference proteome</keyword>
<evidence type="ECO:0000256" key="5">
    <source>
        <dbReference type="SAM" id="Phobius"/>
    </source>
</evidence>
<proteinExistence type="predicted"/>
<feature type="domain" description="Cytochrome c" evidence="6">
    <location>
        <begin position="104"/>
        <end position="182"/>
    </location>
</feature>